<feature type="domain" description="Glycoside hydrolase family 5" evidence="8">
    <location>
        <begin position="142"/>
        <end position="484"/>
    </location>
</feature>
<protein>
    <submittedName>
        <fullName evidence="9">G7365 protein</fullName>
    </submittedName>
</protein>
<dbReference type="Gene3D" id="3.20.20.80">
    <property type="entry name" value="Glycosidases"/>
    <property type="match status" value="1"/>
</dbReference>
<keyword evidence="6" id="KW-0624">Polysaccharide degradation</keyword>
<keyword evidence="2 7" id="KW-0378">Hydrolase</keyword>
<dbReference type="SUPFAM" id="SSF51445">
    <property type="entry name" value="(Trans)glycosidases"/>
    <property type="match status" value="1"/>
</dbReference>
<reference evidence="9 10" key="1">
    <citation type="submission" date="2024-06" db="EMBL/GenBank/DDBJ databases">
        <authorList>
            <person name="Kraege A."/>
            <person name="Thomma B."/>
        </authorList>
    </citation>
    <scope>NUCLEOTIDE SEQUENCE [LARGE SCALE GENOMIC DNA]</scope>
</reference>
<dbReference type="InterPro" id="IPR001547">
    <property type="entry name" value="Glyco_hydro_5"/>
</dbReference>
<comment type="caution">
    <text evidence="9">The sequence shown here is derived from an EMBL/GenBank/DDBJ whole genome shotgun (WGS) entry which is preliminary data.</text>
</comment>
<name>A0ABP1G2I5_9CHLO</name>
<keyword evidence="10" id="KW-1185">Reference proteome</keyword>
<keyword evidence="5 7" id="KW-0326">Glycosidase</keyword>
<evidence type="ECO:0000256" key="6">
    <source>
        <dbReference type="ARBA" id="ARBA00023326"/>
    </source>
</evidence>
<dbReference type="Pfam" id="PF00150">
    <property type="entry name" value="Cellulase"/>
    <property type="match status" value="1"/>
</dbReference>
<evidence type="ECO:0000256" key="2">
    <source>
        <dbReference type="ARBA" id="ARBA00022801"/>
    </source>
</evidence>
<dbReference type="EMBL" id="CAXHTA020000011">
    <property type="protein sequence ID" value="CAL5224647.1"/>
    <property type="molecule type" value="Genomic_DNA"/>
</dbReference>
<evidence type="ECO:0000256" key="4">
    <source>
        <dbReference type="ARBA" id="ARBA00023277"/>
    </source>
</evidence>
<evidence type="ECO:0000256" key="3">
    <source>
        <dbReference type="ARBA" id="ARBA00023001"/>
    </source>
</evidence>
<sequence length="566" mass="62492">MQRPLELKIVGPMDMVVTKASGVVSASVSDGILFLEHVRKASKHKSRGYAFNVTYTAQTPTQDMLPAAIFLNGARCQVMLDNNLNTPIKMTGTSAQNLEPASNPDALDAASGGRRKALQTGGRIQAIDGQLYGVDGLPLTINGINWFGFETLAIVAGLWTQPQISNDFQYVAWRIKLLGFNTIRLPFSFQTILNMEIDSVLFPYCTPSTYSDVLASVTPPNITLRADAVLSPMPEDSGYSRFLYFIRYLARNEFYIIIDDHLAVDTTVIDDPDLWVDLWTQLLTDVVSDPVSAQHVMVDILNEPDAKAIGWEGPVRNMTDLYVRAMDAMYQVSPTTLFLVEGCGQLGVAMCWGDGFITDHNIIAQTGISDPNPFFQTLLGKPYLDNVVISPHYYPPSVSGGKGQNTGSALWTRMTDSWGYFTGEGYGGHLFPVIIGETGTMYHTDADIAFMADMGAYMRNEGAAADGRHSRMQNLCWWSWNPNSWDTGGIMMDDWLTVNWDKIDYMTWAIGLRPWCRAILSVAKLFNDMYLALSQISGLQSVAPQLLQYQQAMVQSLNTASGCGSA</sequence>
<organism evidence="9 10">
    <name type="scientific">Coccomyxa viridis</name>
    <dbReference type="NCBI Taxonomy" id="1274662"/>
    <lineage>
        <taxon>Eukaryota</taxon>
        <taxon>Viridiplantae</taxon>
        <taxon>Chlorophyta</taxon>
        <taxon>core chlorophytes</taxon>
        <taxon>Trebouxiophyceae</taxon>
        <taxon>Trebouxiophyceae incertae sedis</taxon>
        <taxon>Coccomyxaceae</taxon>
        <taxon>Coccomyxa</taxon>
    </lineage>
</organism>
<evidence type="ECO:0000256" key="1">
    <source>
        <dbReference type="ARBA" id="ARBA00005641"/>
    </source>
</evidence>
<evidence type="ECO:0000313" key="9">
    <source>
        <dbReference type="EMBL" id="CAL5224647.1"/>
    </source>
</evidence>
<dbReference type="PANTHER" id="PTHR35923">
    <property type="entry name" value="MAJOR EXTRACELLULAR ENDOGLUCANASE"/>
    <property type="match status" value="1"/>
</dbReference>
<evidence type="ECO:0000259" key="8">
    <source>
        <dbReference type="Pfam" id="PF00150"/>
    </source>
</evidence>
<keyword evidence="4" id="KW-0119">Carbohydrate metabolism</keyword>
<dbReference type="InterPro" id="IPR017853">
    <property type="entry name" value="GH"/>
</dbReference>
<proteinExistence type="inferred from homology"/>
<accession>A0ABP1G2I5</accession>
<evidence type="ECO:0000313" key="10">
    <source>
        <dbReference type="Proteomes" id="UP001497392"/>
    </source>
</evidence>
<comment type="similarity">
    <text evidence="1 7">Belongs to the glycosyl hydrolase 5 (cellulase A) family.</text>
</comment>
<dbReference type="Proteomes" id="UP001497392">
    <property type="component" value="Unassembled WGS sequence"/>
</dbReference>
<keyword evidence="3" id="KW-0136">Cellulose degradation</keyword>
<dbReference type="PANTHER" id="PTHR35923:SF2">
    <property type="entry name" value="ENDOGLUCANASE"/>
    <property type="match status" value="1"/>
</dbReference>
<evidence type="ECO:0000256" key="5">
    <source>
        <dbReference type="ARBA" id="ARBA00023295"/>
    </source>
</evidence>
<gene>
    <name evidence="9" type="primary">g7365</name>
    <name evidence="9" type="ORF">VP750_LOCUS6306</name>
</gene>
<evidence type="ECO:0000256" key="7">
    <source>
        <dbReference type="RuleBase" id="RU361153"/>
    </source>
</evidence>